<feature type="compositionally biased region" description="Basic and acidic residues" evidence="1">
    <location>
        <begin position="572"/>
        <end position="585"/>
    </location>
</feature>
<dbReference type="EMBL" id="SEKV01000291">
    <property type="protein sequence ID" value="TFY59705.1"/>
    <property type="molecule type" value="Genomic_DNA"/>
</dbReference>
<name>A0A4Y9YBK9_9APHY</name>
<evidence type="ECO:0000256" key="1">
    <source>
        <dbReference type="SAM" id="MobiDB-lite"/>
    </source>
</evidence>
<evidence type="ECO:0000313" key="3">
    <source>
        <dbReference type="Proteomes" id="UP000298390"/>
    </source>
</evidence>
<accession>A0A4Y9YBK9</accession>
<proteinExistence type="predicted"/>
<sequence>MAFDTLALHLTSSILLSYTVVQRPSAPRKLLMALIIVHVLRMAVELMPVLALLTDVFGALVNFLGRPPCVLILAMAALVPRECSHCRKCAIRIPASRFTKAALGVDYDCLVTGISALSSAVFNKLPVWPSFDAFAFSRPCLLPLPAISTSLSMSKDIGSALIDLVSSPTITVMDLALVPFKGAVTSALVAAESLVSVASSMVEDLALVPSKGAMTSSLVAMESLVSIASSVAQDLALVPSKSTGTSMLVAAESFVSLASVVVGELALVPYKVAVSSTFAATPSLASVASGVVEGLALIPFKGVADTTFSAAHSLAHLALGTIEDVTGLWEPELLDIWSTTTTQWIDTQDGLWLFIQHMHVPKLSWNIGDVPIIGSWAETNCVRLNAVEVGYDSQDILCMLCEIIGYPGYYQAVPLDAFPDIFNDTALPTHWLTNFAHHLWSTSSGRVSVPTVVKASDPRLGLVLGRRPITAQFLARLHRYVSERVEESKTPRANDVASLFPTVKLPSGNKSRVALPLAMSKLIDICASDAGLIVTSVDVPSGTSSDAPLANVIVKLPSANAIEVQEQQRKECRGCPGPREKHESEVDVTPAVTDDKENIPVSAAGSDDDAKKSRRPTRMTSAGMRMVNRAVLNALYHNRRR</sequence>
<dbReference type="AlphaFoldDB" id="A0A4Y9YBK9"/>
<organism evidence="2 3">
    <name type="scientific">Rhodofomes roseus</name>
    <dbReference type="NCBI Taxonomy" id="34475"/>
    <lineage>
        <taxon>Eukaryota</taxon>
        <taxon>Fungi</taxon>
        <taxon>Dikarya</taxon>
        <taxon>Basidiomycota</taxon>
        <taxon>Agaricomycotina</taxon>
        <taxon>Agaricomycetes</taxon>
        <taxon>Polyporales</taxon>
        <taxon>Rhodofomes</taxon>
    </lineage>
</organism>
<dbReference type="Proteomes" id="UP000298390">
    <property type="component" value="Unassembled WGS sequence"/>
</dbReference>
<feature type="region of interest" description="Disordered" evidence="1">
    <location>
        <begin position="572"/>
        <end position="622"/>
    </location>
</feature>
<protein>
    <submittedName>
        <fullName evidence="2">Uncharacterized protein</fullName>
    </submittedName>
</protein>
<comment type="caution">
    <text evidence="2">The sequence shown here is derived from an EMBL/GenBank/DDBJ whole genome shotgun (WGS) entry which is preliminary data.</text>
</comment>
<reference evidence="2 3" key="1">
    <citation type="submission" date="2019-01" db="EMBL/GenBank/DDBJ databases">
        <title>Genome sequencing of the rare red list fungi Fomitopsis rosea.</title>
        <authorList>
            <person name="Buettner E."/>
            <person name="Kellner H."/>
        </authorList>
    </citation>
    <scope>NUCLEOTIDE SEQUENCE [LARGE SCALE GENOMIC DNA]</scope>
    <source>
        <strain evidence="2 3">DSM 105464</strain>
    </source>
</reference>
<gene>
    <name evidence="2" type="ORF">EVJ58_g5615</name>
</gene>
<evidence type="ECO:0000313" key="2">
    <source>
        <dbReference type="EMBL" id="TFY59705.1"/>
    </source>
</evidence>